<evidence type="ECO:0000313" key="2">
    <source>
        <dbReference type="Proteomes" id="UP001162483"/>
    </source>
</evidence>
<organism evidence="1 2">
    <name type="scientific">Staurois parvus</name>
    <dbReference type="NCBI Taxonomy" id="386267"/>
    <lineage>
        <taxon>Eukaryota</taxon>
        <taxon>Metazoa</taxon>
        <taxon>Chordata</taxon>
        <taxon>Craniata</taxon>
        <taxon>Vertebrata</taxon>
        <taxon>Euteleostomi</taxon>
        <taxon>Amphibia</taxon>
        <taxon>Batrachia</taxon>
        <taxon>Anura</taxon>
        <taxon>Neobatrachia</taxon>
        <taxon>Ranoidea</taxon>
        <taxon>Ranidae</taxon>
        <taxon>Staurois</taxon>
    </lineage>
</organism>
<keyword evidence="2" id="KW-1185">Reference proteome</keyword>
<gene>
    <name evidence="1" type="ORF">SPARVUS_LOCUS6764611</name>
</gene>
<proteinExistence type="predicted"/>
<dbReference type="Proteomes" id="UP001162483">
    <property type="component" value="Unassembled WGS sequence"/>
</dbReference>
<evidence type="ECO:0000313" key="1">
    <source>
        <dbReference type="EMBL" id="CAI9568553.1"/>
    </source>
</evidence>
<accession>A0ABN9D7N9</accession>
<reference evidence="1" key="1">
    <citation type="submission" date="2023-05" db="EMBL/GenBank/DDBJ databases">
        <authorList>
            <person name="Stuckert A."/>
        </authorList>
    </citation>
    <scope>NUCLEOTIDE SEQUENCE</scope>
</reference>
<protein>
    <recommendedName>
        <fullName evidence="3">Transposase</fullName>
    </recommendedName>
</protein>
<evidence type="ECO:0008006" key="3">
    <source>
        <dbReference type="Google" id="ProtNLM"/>
    </source>
</evidence>
<dbReference type="EMBL" id="CATNWA010014181">
    <property type="protein sequence ID" value="CAI9568553.1"/>
    <property type="molecule type" value="Genomic_DNA"/>
</dbReference>
<comment type="caution">
    <text evidence="1">The sequence shown here is derived from an EMBL/GenBank/DDBJ whole genome shotgun (WGS) entry which is preliminary data.</text>
</comment>
<sequence length="64" mass="7498">MERCNIKLAKVNGQRKYGAFLQTGLEKLLNLGQKYLSTITLKKSMKINVFHFLRLLDYCMNFVL</sequence>
<name>A0ABN9D7N9_9NEOB</name>